<reference evidence="3" key="2">
    <citation type="submission" date="2010-01" db="EMBL/GenBank/DDBJ databases">
        <title>The complete genome of Conexibacter woesei DSM 14684.</title>
        <authorList>
            <consortium name="US DOE Joint Genome Institute (JGI-PGF)"/>
            <person name="Lucas S."/>
            <person name="Copeland A."/>
            <person name="Lapidus A."/>
            <person name="Glavina del Rio T."/>
            <person name="Dalin E."/>
            <person name="Tice H."/>
            <person name="Bruce D."/>
            <person name="Goodwin L."/>
            <person name="Pitluck S."/>
            <person name="Kyrpides N."/>
            <person name="Mavromatis K."/>
            <person name="Ivanova N."/>
            <person name="Mikhailova N."/>
            <person name="Chertkov O."/>
            <person name="Brettin T."/>
            <person name="Detter J.C."/>
            <person name="Han C."/>
            <person name="Larimer F."/>
            <person name="Land M."/>
            <person name="Hauser L."/>
            <person name="Markowitz V."/>
            <person name="Cheng J.-F."/>
            <person name="Hugenholtz P."/>
            <person name="Woyke T."/>
            <person name="Wu D."/>
            <person name="Pukall R."/>
            <person name="Steenblock K."/>
            <person name="Schneider S."/>
            <person name="Klenk H.-P."/>
            <person name="Eisen J.A."/>
        </authorList>
    </citation>
    <scope>NUCLEOTIDE SEQUENCE [LARGE SCALE GENOMIC DNA]</scope>
    <source>
        <strain evidence="3">DSM 14684 / CIP 108061 / JCM 11494 / NBRC 100937 / ID131577</strain>
    </source>
</reference>
<dbReference type="OrthoDB" id="3216929at2"/>
<reference evidence="2 3" key="1">
    <citation type="journal article" date="2010" name="Stand. Genomic Sci.">
        <title>Complete genome sequence of Conexibacter woesei type strain (ID131577).</title>
        <authorList>
            <person name="Pukall R."/>
            <person name="Lapidus A."/>
            <person name="Glavina Del Rio T."/>
            <person name="Copeland A."/>
            <person name="Tice H."/>
            <person name="Cheng J.-F."/>
            <person name="Lucas S."/>
            <person name="Chen F."/>
            <person name="Nolan M."/>
            <person name="Bruce D."/>
            <person name="Goodwin L."/>
            <person name="Pitluck S."/>
            <person name="Mavromatis K."/>
            <person name="Ivanova N."/>
            <person name="Ovchinnikova G."/>
            <person name="Pati A."/>
            <person name="Chen A."/>
            <person name="Palaniappan K."/>
            <person name="Land M."/>
            <person name="Hauser L."/>
            <person name="Chang Y.-J."/>
            <person name="Jeffries C.D."/>
            <person name="Chain P."/>
            <person name="Meincke L."/>
            <person name="Sims D."/>
            <person name="Brettin T."/>
            <person name="Detter J.C."/>
            <person name="Rohde M."/>
            <person name="Goeker M."/>
            <person name="Bristow J."/>
            <person name="Eisen J.A."/>
            <person name="Markowitz V."/>
            <person name="Kyrpides N.C."/>
            <person name="Klenk H.-P."/>
            <person name="Hugenholtz P."/>
        </authorList>
    </citation>
    <scope>NUCLEOTIDE SEQUENCE [LARGE SCALE GENOMIC DNA]</scope>
    <source>
        <strain evidence="3">DSM 14684 / CIP 108061 / JCM 11494 / NBRC 100937 / ID131577</strain>
    </source>
</reference>
<feature type="transmembrane region" description="Helical" evidence="1">
    <location>
        <begin position="50"/>
        <end position="74"/>
    </location>
</feature>
<organism evidence="2 3">
    <name type="scientific">Conexibacter woesei (strain DSM 14684 / CCUG 47730 / CIP 108061 / JCM 11494 / NBRC 100937 / ID131577)</name>
    <dbReference type="NCBI Taxonomy" id="469383"/>
    <lineage>
        <taxon>Bacteria</taxon>
        <taxon>Bacillati</taxon>
        <taxon>Actinomycetota</taxon>
        <taxon>Thermoleophilia</taxon>
        <taxon>Solirubrobacterales</taxon>
        <taxon>Conexibacteraceae</taxon>
        <taxon>Conexibacter</taxon>
    </lineage>
</organism>
<keyword evidence="1" id="KW-1133">Transmembrane helix</keyword>
<sequence>MEGHDRRDESIGELVRELAAETNTLVRQEIELAKAELSEKVKLAGKGAGMFGAAGVLALLALGALTACVIALLATALDHVWLAALIVALVYGAIAGLLAMRGRDEVKEAAPPVPEQTIETVKEDVEWAKTRTRSATR</sequence>
<keyword evidence="1" id="KW-0472">Membrane</keyword>
<feature type="transmembrane region" description="Helical" evidence="1">
    <location>
        <begin position="80"/>
        <end position="100"/>
    </location>
</feature>
<evidence type="ECO:0000313" key="3">
    <source>
        <dbReference type="Proteomes" id="UP000008229"/>
    </source>
</evidence>
<gene>
    <name evidence="2" type="ordered locus">Cwoe_2073</name>
</gene>
<dbReference type="EMBL" id="CP001854">
    <property type="protein sequence ID" value="ADB50499.1"/>
    <property type="molecule type" value="Genomic_DNA"/>
</dbReference>
<dbReference type="InterPro" id="IPR009937">
    <property type="entry name" value="Phage_holin_3_6"/>
</dbReference>
<proteinExistence type="predicted"/>
<dbReference type="AlphaFoldDB" id="D3F4C7"/>
<evidence type="ECO:0000256" key="1">
    <source>
        <dbReference type="SAM" id="Phobius"/>
    </source>
</evidence>
<protein>
    <recommendedName>
        <fullName evidence="4">Integral membrane protein</fullName>
    </recommendedName>
</protein>
<dbReference type="eggNOG" id="ENOG5032TF3">
    <property type="taxonomic scope" value="Bacteria"/>
</dbReference>
<evidence type="ECO:0000313" key="2">
    <source>
        <dbReference type="EMBL" id="ADB50499.1"/>
    </source>
</evidence>
<dbReference type="STRING" id="469383.Cwoe_2073"/>
<dbReference type="KEGG" id="cwo:Cwoe_2073"/>
<keyword evidence="1" id="KW-0812">Transmembrane</keyword>
<keyword evidence="3" id="KW-1185">Reference proteome</keyword>
<name>D3F4C7_CONWI</name>
<dbReference type="Proteomes" id="UP000008229">
    <property type="component" value="Chromosome"/>
</dbReference>
<dbReference type="RefSeq" id="WP_012933550.1">
    <property type="nucleotide sequence ID" value="NC_013739.1"/>
</dbReference>
<dbReference type="Pfam" id="PF07332">
    <property type="entry name" value="Phage_holin_3_6"/>
    <property type="match status" value="1"/>
</dbReference>
<dbReference type="HOGENOM" id="CLU_106273_0_1_11"/>
<evidence type="ECO:0008006" key="4">
    <source>
        <dbReference type="Google" id="ProtNLM"/>
    </source>
</evidence>
<accession>D3F4C7</accession>